<organism evidence="2 3">
    <name type="scientific">Nocardioides zeae</name>
    <dbReference type="NCBI Taxonomy" id="1457234"/>
    <lineage>
        <taxon>Bacteria</taxon>
        <taxon>Bacillati</taxon>
        <taxon>Actinomycetota</taxon>
        <taxon>Actinomycetes</taxon>
        <taxon>Propionibacteriales</taxon>
        <taxon>Nocardioidaceae</taxon>
        <taxon>Nocardioides</taxon>
    </lineage>
</organism>
<feature type="domain" description="YlxR" evidence="1">
    <location>
        <begin position="12"/>
        <end position="88"/>
    </location>
</feature>
<evidence type="ECO:0000313" key="3">
    <source>
        <dbReference type="Proteomes" id="UP000468687"/>
    </source>
</evidence>
<evidence type="ECO:0000259" key="1">
    <source>
        <dbReference type="Pfam" id="PF04296"/>
    </source>
</evidence>
<keyword evidence="3" id="KW-1185">Reference proteome</keyword>
<proteinExistence type="predicted"/>
<dbReference type="AlphaFoldDB" id="A0A6P0HRC0"/>
<gene>
    <name evidence="2" type="ORF">G3T38_20715</name>
</gene>
<sequence>MPDPLGGTGPVRTCIGCRRRAAKSELLRVTVRLGADGREVVAPDPSATAPGRGAHLHPVRECYDLAVRRKAFSRALRRGGLPVDAVGEHLDTLTTTPVRSGGSTT</sequence>
<dbReference type="PANTHER" id="PTHR34215:SF1">
    <property type="entry name" value="YLXR DOMAIN-CONTAINING PROTEIN"/>
    <property type="match status" value="1"/>
</dbReference>
<dbReference type="InterPro" id="IPR007393">
    <property type="entry name" value="YlxR_dom"/>
</dbReference>
<comment type="caution">
    <text evidence="2">The sequence shown here is derived from an EMBL/GenBank/DDBJ whole genome shotgun (WGS) entry which is preliminary data.</text>
</comment>
<dbReference type="Gene3D" id="3.30.1230.10">
    <property type="entry name" value="YlxR-like"/>
    <property type="match status" value="1"/>
</dbReference>
<dbReference type="Proteomes" id="UP000468687">
    <property type="component" value="Unassembled WGS sequence"/>
</dbReference>
<protein>
    <submittedName>
        <fullName evidence="2">YlxR family protein</fullName>
    </submittedName>
</protein>
<dbReference type="SUPFAM" id="SSF64376">
    <property type="entry name" value="YlxR-like"/>
    <property type="match status" value="1"/>
</dbReference>
<accession>A0A6P0HRC0</accession>
<dbReference type="InterPro" id="IPR037465">
    <property type="entry name" value="YlxR"/>
</dbReference>
<name>A0A6P0HRC0_9ACTN</name>
<dbReference type="EMBL" id="JAAGXA010000027">
    <property type="protein sequence ID" value="NEN80680.1"/>
    <property type="molecule type" value="Genomic_DNA"/>
</dbReference>
<reference evidence="2 3" key="1">
    <citation type="journal article" date="2014" name="Int. J. Syst. Evol. Microbiol.">
        <title>Nocardioides zeae sp. nov., isolated from the stem of Zea mays.</title>
        <authorList>
            <person name="Glaeser S.P."/>
            <person name="McInroy J.A."/>
            <person name="Busse H.J."/>
            <person name="Kampfer P."/>
        </authorList>
    </citation>
    <scope>NUCLEOTIDE SEQUENCE [LARGE SCALE GENOMIC DNA]</scope>
    <source>
        <strain evidence="2 3">JCM 30728</strain>
    </source>
</reference>
<dbReference type="RefSeq" id="WP_163774798.1">
    <property type="nucleotide sequence ID" value="NZ_JAAGXA010000027.1"/>
</dbReference>
<dbReference type="Pfam" id="PF04296">
    <property type="entry name" value="YlxR"/>
    <property type="match status" value="1"/>
</dbReference>
<dbReference type="InterPro" id="IPR035931">
    <property type="entry name" value="YlxR-like_sf"/>
</dbReference>
<dbReference type="PANTHER" id="PTHR34215">
    <property type="entry name" value="BLL0784 PROTEIN"/>
    <property type="match status" value="1"/>
</dbReference>
<evidence type="ECO:0000313" key="2">
    <source>
        <dbReference type="EMBL" id="NEN80680.1"/>
    </source>
</evidence>